<keyword evidence="10" id="KW-1185">Reference proteome</keyword>
<evidence type="ECO:0000256" key="4">
    <source>
        <dbReference type="ARBA" id="ARBA00012574"/>
    </source>
</evidence>
<keyword evidence="9" id="KW-0645">Protease</keyword>
<dbReference type="EMBL" id="CP055153">
    <property type="protein sequence ID" value="QMU26926.1"/>
    <property type="molecule type" value="Genomic_DNA"/>
</dbReference>
<dbReference type="PANTHER" id="PTHR43226">
    <property type="entry name" value="XAA-PRO AMINOPEPTIDASE 3"/>
    <property type="match status" value="1"/>
</dbReference>
<evidence type="ECO:0000256" key="3">
    <source>
        <dbReference type="ARBA" id="ARBA00008766"/>
    </source>
</evidence>
<dbReference type="GO" id="GO:0004177">
    <property type="term" value="F:aminopeptidase activity"/>
    <property type="evidence" value="ECO:0007669"/>
    <property type="project" value="UniProtKB-KW"/>
</dbReference>
<dbReference type="Gene3D" id="3.90.230.10">
    <property type="entry name" value="Creatinase/methionine aminopeptidase superfamily"/>
    <property type="match status" value="1"/>
</dbReference>
<comment type="similarity">
    <text evidence="3">Belongs to the peptidase M24B family.</text>
</comment>
<dbReference type="RefSeq" id="WP_182414128.1">
    <property type="nucleotide sequence ID" value="NZ_CP055153.1"/>
</dbReference>
<evidence type="ECO:0000256" key="1">
    <source>
        <dbReference type="ARBA" id="ARBA00001424"/>
    </source>
</evidence>
<dbReference type="Pfam" id="PF00557">
    <property type="entry name" value="Peptidase_M24"/>
    <property type="match status" value="1"/>
</dbReference>
<dbReference type="GO" id="GO:0006508">
    <property type="term" value="P:proteolysis"/>
    <property type="evidence" value="ECO:0007669"/>
    <property type="project" value="TreeGrafter"/>
</dbReference>
<sequence length="430" mass="48606">MYFSKQDIEQRRQRLAVKWDALLQPDEAVLVYSGDLIFKPGGLDQTYSFLPHPAYYWLTGRRREEEVILYNKNLGWVEFQKIIPAGDAVWEGERNDLLVSEKGNAITELNSFLVNNKFAQVYKLGQVPGGVTGKAFDLRTALDQTRRAKDNSEINLIKHLAQIATQGYTKIKEVLQPGITEKDIQVAYEGEILRRGAHTVPYDTIVGSGVNSAILHALPTQKVIQENVFVLVDAGCDIYDYCVDITRMFPASRNISSQHKALYQLVLQAHTECIALSKPGVFWRDVHNHAAKVLTEGLLQLGILKGNLSTLLEKEVVSVFFPHGLGHLVGLRVRDTGQEENLNPKTYFGARLRVDIELVENYLITVEPGCYFIKPLLENSEIQNKFKEDISWSEVDKWKHIGGVRIEDNILITQNGNENLTIDVPKSSEF</sequence>
<comment type="cofactor">
    <cofactor evidence="2">
        <name>Mn(2+)</name>
        <dbReference type="ChEBI" id="CHEBI:29035"/>
    </cofactor>
</comment>
<evidence type="ECO:0000256" key="7">
    <source>
        <dbReference type="ARBA" id="ARBA00023211"/>
    </source>
</evidence>
<dbReference type="InterPro" id="IPR052433">
    <property type="entry name" value="X-Pro_dipept-like"/>
</dbReference>
<evidence type="ECO:0000259" key="8">
    <source>
        <dbReference type="Pfam" id="PF00557"/>
    </source>
</evidence>
<evidence type="ECO:0000256" key="2">
    <source>
        <dbReference type="ARBA" id="ARBA00001936"/>
    </source>
</evidence>
<reference evidence="9 10" key="2">
    <citation type="submission" date="2020-08" db="EMBL/GenBank/DDBJ databases">
        <title>Adhaeribacter dokdonensis sp. nov., isolated from the rhizosphere of Elymus tsukushiensis, a plant native to the Dokdo Islands, Republic of Korea.</title>
        <authorList>
            <person name="Ghim S.Y."/>
        </authorList>
    </citation>
    <scope>NUCLEOTIDE SEQUENCE [LARGE SCALE GENOMIC DNA]</scope>
    <source>
        <strain evidence="9 10">KUDC8001</strain>
    </source>
</reference>
<proteinExistence type="inferred from homology"/>
<dbReference type="InterPro" id="IPR029149">
    <property type="entry name" value="Creatin/AminoP/Spt16_N"/>
</dbReference>
<dbReference type="InterPro" id="IPR000994">
    <property type="entry name" value="Pept_M24"/>
</dbReference>
<dbReference type="InterPro" id="IPR036005">
    <property type="entry name" value="Creatinase/aminopeptidase-like"/>
</dbReference>
<dbReference type="CDD" id="cd01087">
    <property type="entry name" value="Prolidase"/>
    <property type="match status" value="1"/>
</dbReference>
<evidence type="ECO:0000313" key="10">
    <source>
        <dbReference type="Proteomes" id="UP000514509"/>
    </source>
</evidence>
<feature type="domain" description="Peptidase M24" evidence="8">
    <location>
        <begin position="156"/>
        <end position="414"/>
    </location>
</feature>
<protein>
    <recommendedName>
        <fullName evidence="4">Xaa-Pro aminopeptidase</fullName>
        <ecNumber evidence="4">3.4.11.9</ecNumber>
    </recommendedName>
</protein>
<dbReference type="EC" id="3.4.11.9" evidence="4"/>
<keyword evidence="9" id="KW-0031">Aminopeptidase</keyword>
<dbReference type="KEGG" id="add:HUW48_02250"/>
<keyword evidence="7" id="KW-0464">Manganese</keyword>
<dbReference type="SUPFAM" id="SSF55920">
    <property type="entry name" value="Creatinase/aminopeptidase"/>
    <property type="match status" value="1"/>
</dbReference>
<dbReference type="Proteomes" id="UP000514509">
    <property type="component" value="Chromosome"/>
</dbReference>
<keyword evidence="6" id="KW-0378">Hydrolase</keyword>
<dbReference type="SUPFAM" id="SSF53092">
    <property type="entry name" value="Creatinase/prolidase N-terminal domain"/>
    <property type="match status" value="1"/>
</dbReference>
<accession>A0A7L7L2A4</accession>
<reference evidence="9 10" key="1">
    <citation type="submission" date="2020-06" db="EMBL/GenBank/DDBJ databases">
        <authorList>
            <person name="Hwang Y.J."/>
        </authorList>
    </citation>
    <scope>NUCLEOTIDE SEQUENCE [LARGE SCALE GENOMIC DNA]</scope>
    <source>
        <strain evidence="9 10">KUDC8001</strain>
    </source>
</reference>
<organism evidence="9 10">
    <name type="scientific">Adhaeribacter radiodurans</name>
    <dbReference type="NCBI Taxonomy" id="2745197"/>
    <lineage>
        <taxon>Bacteria</taxon>
        <taxon>Pseudomonadati</taxon>
        <taxon>Bacteroidota</taxon>
        <taxon>Cytophagia</taxon>
        <taxon>Cytophagales</taxon>
        <taxon>Hymenobacteraceae</taxon>
        <taxon>Adhaeribacter</taxon>
    </lineage>
</organism>
<evidence type="ECO:0000256" key="6">
    <source>
        <dbReference type="ARBA" id="ARBA00022801"/>
    </source>
</evidence>
<dbReference type="PANTHER" id="PTHR43226:SF4">
    <property type="entry name" value="XAA-PRO AMINOPEPTIDASE 3"/>
    <property type="match status" value="1"/>
</dbReference>
<evidence type="ECO:0000313" key="9">
    <source>
        <dbReference type="EMBL" id="QMU26926.1"/>
    </source>
</evidence>
<evidence type="ECO:0000256" key="5">
    <source>
        <dbReference type="ARBA" id="ARBA00022723"/>
    </source>
</evidence>
<comment type="catalytic activity">
    <reaction evidence="1">
        <text>Release of any N-terminal amino acid, including proline, that is linked to proline, even from a dipeptide or tripeptide.</text>
        <dbReference type="EC" id="3.4.11.9"/>
    </reaction>
</comment>
<keyword evidence="5" id="KW-0479">Metal-binding</keyword>
<name>A0A7L7L2A4_9BACT</name>
<dbReference type="AlphaFoldDB" id="A0A7L7L2A4"/>
<dbReference type="GO" id="GO:0046872">
    <property type="term" value="F:metal ion binding"/>
    <property type="evidence" value="ECO:0007669"/>
    <property type="project" value="UniProtKB-KW"/>
</dbReference>
<gene>
    <name evidence="9" type="ORF">HUW48_02250</name>
</gene>